<organism evidence="2 3">
    <name type="scientific">Woeseia oceani</name>
    <dbReference type="NCBI Taxonomy" id="1548547"/>
    <lineage>
        <taxon>Bacteria</taxon>
        <taxon>Pseudomonadati</taxon>
        <taxon>Pseudomonadota</taxon>
        <taxon>Gammaproteobacteria</taxon>
        <taxon>Woeseiales</taxon>
        <taxon>Woeseiaceae</taxon>
        <taxon>Woeseia</taxon>
    </lineage>
</organism>
<keyword evidence="3" id="KW-1185">Reference proteome</keyword>
<accession>A0A193LIT9</accession>
<evidence type="ECO:0000313" key="3">
    <source>
        <dbReference type="Proteomes" id="UP000092695"/>
    </source>
</evidence>
<evidence type="ECO:0000259" key="1">
    <source>
        <dbReference type="Pfam" id="PF04575"/>
    </source>
</evidence>
<dbReference type="Pfam" id="PF14559">
    <property type="entry name" value="TPR_19"/>
    <property type="match status" value="1"/>
</dbReference>
<gene>
    <name evidence="2" type="ORF">BA177_15610</name>
</gene>
<proteinExistence type="predicted"/>
<dbReference type="KEGG" id="woc:BA177_15610"/>
<dbReference type="InterPro" id="IPR007655">
    <property type="entry name" value="Slam_C"/>
</dbReference>
<dbReference type="AlphaFoldDB" id="A0A193LIT9"/>
<feature type="domain" description="Surface lipoprotein assembly modifier C-terminal" evidence="1">
    <location>
        <begin position="291"/>
        <end position="466"/>
    </location>
</feature>
<dbReference type="STRING" id="1548547.BA177_15610"/>
<dbReference type="EMBL" id="CP016268">
    <property type="protein sequence ID" value="ANO52422.1"/>
    <property type="molecule type" value="Genomic_DNA"/>
</dbReference>
<evidence type="ECO:0000313" key="2">
    <source>
        <dbReference type="EMBL" id="ANO52422.1"/>
    </source>
</evidence>
<sequence length="468" mass="51045">MPYSRPLVIQELLMPVKTSRAVAGGLACTALLAISLVPVAAHAQRAALESPAADVDAELRTLLADAEDLLAVDRAQPAYERLVNVEHKHAGNPLFDYLLGVAALDTGRHGIAVFSLQRALSVEPGFSGARLELARAYFESGYPERARPLFAQTLDENPPIALRDTIVRYLLAIDAAPAAPESRLKVYAELTAGHDSNANGSTARERFLGYELSRNNVKQGSVFAGIGAGFDWLRPVSERFSWHVSGHAGHRQNPDADFVDATVTMGDAGFQWRHGQLFGRASVGAYYGSRDGDSNESFTGIEAMLGRQLTDDWDLSVSVHGGAQRYDDAIDILDVDQILYALTVARRFANGARLSLALLRGADEEREAGSPYGNRQSGARASVALPIGPAARFAASIRSLSRDYDGLFFGAAREDQQLTANLELEFRDVWLNGLSVSPRVRFIDNRSDVLLYRYDRSEFGVGLKWTHQ</sequence>
<reference evidence="2 3" key="1">
    <citation type="submission" date="2016-06" db="EMBL/GenBank/DDBJ databases">
        <title>Complete genome sequence of a deep-branching marine Gamma Proteobacterium Woeseia oceani type strain XK5.</title>
        <authorList>
            <person name="Mu D."/>
            <person name="Du Z."/>
        </authorList>
    </citation>
    <scope>NUCLEOTIDE SEQUENCE [LARGE SCALE GENOMIC DNA]</scope>
    <source>
        <strain evidence="2 3">XK5</strain>
    </source>
</reference>
<dbReference type="Gene3D" id="1.25.40.10">
    <property type="entry name" value="Tetratricopeptide repeat domain"/>
    <property type="match status" value="1"/>
</dbReference>
<dbReference type="SUPFAM" id="SSF56935">
    <property type="entry name" value="Porins"/>
    <property type="match status" value="1"/>
</dbReference>
<dbReference type="InterPro" id="IPR011990">
    <property type="entry name" value="TPR-like_helical_dom_sf"/>
</dbReference>
<dbReference type="Pfam" id="PF04575">
    <property type="entry name" value="SlipAM"/>
    <property type="match status" value="1"/>
</dbReference>
<dbReference type="OrthoDB" id="5614121at2"/>
<dbReference type="SUPFAM" id="SSF48452">
    <property type="entry name" value="TPR-like"/>
    <property type="match status" value="1"/>
</dbReference>
<protein>
    <recommendedName>
        <fullName evidence="1">Surface lipoprotein assembly modifier C-terminal domain-containing protein</fullName>
    </recommendedName>
</protein>
<dbReference type="Proteomes" id="UP000092695">
    <property type="component" value="Chromosome"/>
</dbReference>
<name>A0A193LIT9_9GAMM</name>